<feature type="region of interest" description="Disordered" evidence="1">
    <location>
        <begin position="196"/>
        <end position="224"/>
    </location>
</feature>
<keyword evidence="2" id="KW-0472">Membrane</keyword>
<feature type="transmembrane region" description="Helical" evidence="2">
    <location>
        <begin position="345"/>
        <end position="365"/>
    </location>
</feature>
<protein>
    <submittedName>
        <fullName evidence="3">RNA-processing protein</fullName>
    </submittedName>
</protein>
<sequence>MDKRGKEKKSAMEDHMKMGVDNGIEMGTTKVVKENKELWTKKKHKVDDDDDDGDNDNGNDNDNDNDDDNSDDDDDNNNNNNNNNEEKDRVTTATSKDVIDTLENLKKADRTGNGKLIANDSKILLLMETLTCIVSQWKRREFHVLVLSIVYTGLTTSYLSGEFPIFIHDKATKFYVLSVYGFFAGAFSIIFGKISDSSSSSKSSLKTQTHMRDQNGVQHASVQDEPQPKTYRMKVGRLKIWLFATLCYLCGYLILYVMVLHGQSQSQSQSYSTDNANVHINYWPFVLTAMCFGLADAGMFTQMAAVTTILLGNHTATYSNIMLFRTLPTAILFILHTYLSSEAKWWIYVLVCAVGNAIVLLSPLVRAAIL</sequence>
<feature type="compositionally biased region" description="Low complexity" evidence="1">
    <location>
        <begin position="196"/>
        <end position="206"/>
    </location>
</feature>
<feature type="transmembrane region" description="Helical" evidence="2">
    <location>
        <begin position="240"/>
        <end position="262"/>
    </location>
</feature>
<feature type="compositionally biased region" description="Basic and acidic residues" evidence="1">
    <location>
        <begin position="1"/>
        <end position="18"/>
    </location>
</feature>
<feature type="transmembrane region" description="Helical" evidence="2">
    <location>
        <begin position="322"/>
        <end position="339"/>
    </location>
</feature>
<dbReference type="InterPro" id="IPR036259">
    <property type="entry name" value="MFS_trans_sf"/>
</dbReference>
<accession>X6MSQ6</accession>
<feature type="compositionally biased region" description="Acidic residues" evidence="1">
    <location>
        <begin position="48"/>
        <end position="76"/>
    </location>
</feature>
<keyword evidence="2" id="KW-1133">Transmembrane helix</keyword>
<evidence type="ECO:0000313" key="4">
    <source>
        <dbReference type="Proteomes" id="UP000023152"/>
    </source>
</evidence>
<feature type="transmembrane region" description="Helical" evidence="2">
    <location>
        <begin position="173"/>
        <end position="192"/>
    </location>
</feature>
<keyword evidence="4" id="KW-1185">Reference proteome</keyword>
<feature type="region of interest" description="Disordered" evidence="1">
    <location>
        <begin position="1"/>
        <end position="94"/>
    </location>
</feature>
<gene>
    <name evidence="3" type="ORF">RFI_21213</name>
</gene>
<comment type="caution">
    <text evidence="3">The sequence shown here is derived from an EMBL/GenBank/DDBJ whole genome shotgun (WGS) entry which is preliminary data.</text>
</comment>
<evidence type="ECO:0000256" key="1">
    <source>
        <dbReference type="SAM" id="MobiDB-lite"/>
    </source>
</evidence>
<evidence type="ECO:0000313" key="3">
    <source>
        <dbReference type="EMBL" id="ETO16145.1"/>
    </source>
</evidence>
<proteinExistence type="predicted"/>
<feature type="transmembrane region" description="Helical" evidence="2">
    <location>
        <begin position="282"/>
        <end position="310"/>
    </location>
</feature>
<feature type="compositionally biased region" description="Basic and acidic residues" evidence="1">
    <location>
        <begin position="31"/>
        <end position="40"/>
    </location>
</feature>
<dbReference type="SUPFAM" id="SSF103473">
    <property type="entry name" value="MFS general substrate transporter"/>
    <property type="match status" value="1"/>
</dbReference>
<reference evidence="3 4" key="1">
    <citation type="journal article" date="2013" name="Curr. Biol.">
        <title>The Genome of the Foraminiferan Reticulomyxa filosa.</title>
        <authorList>
            <person name="Glockner G."/>
            <person name="Hulsmann N."/>
            <person name="Schleicher M."/>
            <person name="Noegel A.A."/>
            <person name="Eichinger L."/>
            <person name="Gallinger C."/>
            <person name="Pawlowski J."/>
            <person name="Sierra R."/>
            <person name="Euteneuer U."/>
            <person name="Pillet L."/>
            <person name="Moustafa A."/>
            <person name="Platzer M."/>
            <person name="Groth M."/>
            <person name="Szafranski K."/>
            <person name="Schliwa M."/>
        </authorList>
    </citation>
    <scope>NUCLEOTIDE SEQUENCE [LARGE SCALE GENOMIC DNA]</scope>
</reference>
<organism evidence="3 4">
    <name type="scientific">Reticulomyxa filosa</name>
    <dbReference type="NCBI Taxonomy" id="46433"/>
    <lineage>
        <taxon>Eukaryota</taxon>
        <taxon>Sar</taxon>
        <taxon>Rhizaria</taxon>
        <taxon>Retaria</taxon>
        <taxon>Foraminifera</taxon>
        <taxon>Monothalamids</taxon>
        <taxon>Reticulomyxidae</taxon>
        <taxon>Reticulomyxa</taxon>
    </lineage>
</organism>
<dbReference type="AlphaFoldDB" id="X6MSQ6"/>
<keyword evidence="2" id="KW-0812">Transmembrane</keyword>
<evidence type="ECO:0000256" key="2">
    <source>
        <dbReference type="SAM" id="Phobius"/>
    </source>
</evidence>
<dbReference type="EMBL" id="ASPP01018532">
    <property type="protein sequence ID" value="ETO16145.1"/>
    <property type="molecule type" value="Genomic_DNA"/>
</dbReference>
<dbReference type="Proteomes" id="UP000023152">
    <property type="component" value="Unassembled WGS sequence"/>
</dbReference>
<feature type="transmembrane region" description="Helical" evidence="2">
    <location>
        <begin position="142"/>
        <end position="161"/>
    </location>
</feature>
<name>X6MSQ6_RETFI</name>